<evidence type="ECO:0000313" key="2">
    <source>
        <dbReference type="Proteomes" id="UP000198515"/>
    </source>
</evidence>
<dbReference type="Proteomes" id="UP000198515">
    <property type="component" value="Unassembled WGS sequence"/>
</dbReference>
<dbReference type="RefSeq" id="WP_090135366.1">
    <property type="nucleotide sequence ID" value="NZ_FMBC01000014.1"/>
</dbReference>
<reference evidence="2" key="1">
    <citation type="submission" date="2016-08" db="EMBL/GenBank/DDBJ databases">
        <authorList>
            <person name="Varghese N."/>
            <person name="Submissions Spin"/>
        </authorList>
    </citation>
    <scope>NUCLEOTIDE SEQUENCE [LARGE SCALE GENOMIC DNA]</scope>
    <source>
        <strain evidence="2">REICA_142</strain>
    </source>
</reference>
<keyword evidence="2" id="KW-1185">Reference proteome</keyword>
<gene>
    <name evidence="1" type="ORF">GA0061070_101465</name>
</gene>
<name>A0A1C4D3Y8_9ENTR</name>
<sequence>MDPIQIASLASSLDSWQLDGQVSTLVLKKALDAQKSMASDIIQQIPQLPSNPAIGRNINTTA</sequence>
<evidence type="ECO:0000313" key="1">
    <source>
        <dbReference type="EMBL" id="SCC25950.1"/>
    </source>
</evidence>
<dbReference type="InterPro" id="IPR025906">
    <property type="entry name" value="YjfB_motility"/>
</dbReference>
<protein>
    <submittedName>
        <fullName evidence="1">Putative motility protein</fullName>
    </submittedName>
</protein>
<accession>A0A1C4D3Y8</accession>
<dbReference type="OrthoDB" id="6505528at2"/>
<organism evidence="1 2">
    <name type="scientific">Kosakonia oryziphila</name>
    <dbReference type="NCBI Taxonomy" id="1005667"/>
    <lineage>
        <taxon>Bacteria</taxon>
        <taxon>Pseudomonadati</taxon>
        <taxon>Pseudomonadota</taxon>
        <taxon>Gammaproteobacteria</taxon>
        <taxon>Enterobacterales</taxon>
        <taxon>Enterobacteriaceae</taxon>
        <taxon>Kosakonia</taxon>
    </lineage>
</organism>
<dbReference type="Pfam" id="PF14070">
    <property type="entry name" value="YjfB_motility"/>
    <property type="match status" value="1"/>
</dbReference>
<dbReference type="AlphaFoldDB" id="A0A1C4D3Y8"/>
<dbReference type="EMBL" id="FMBC01000014">
    <property type="protein sequence ID" value="SCC25950.1"/>
    <property type="molecule type" value="Genomic_DNA"/>
</dbReference>
<proteinExistence type="predicted"/>